<dbReference type="InterPro" id="IPR051532">
    <property type="entry name" value="Ester_Hydrolysis_Enzymes"/>
</dbReference>
<evidence type="ECO:0000313" key="3">
    <source>
        <dbReference type="EMBL" id="GHD55441.1"/>
    </source>
</evidence>
<dbReference type="EMBL" id="BMZS01000008">
    <property type="protein sequence ID" value="GHD55441.1"/>
    <property type="molecule type" value="Genomic_DNA"/>
</dbReference>
<dbReference type="CDD" id="cd01822">
    <property type="entry name" value="Lysophospholipase_L1_like"/>
    <property type="match status" value="1"/>
</dbReference>
<keyword evidence="1" id="KW-0732">Signal</keyword>
<dbReference type="SUPFAM" id="SSF52266">
    <property type="entry name" value="SGNH hydrolase"/>
    <property type="match status" value="1"/>
</dbReference>
<evidence type="ECO:0000259" key="2">
    <source>
        <dbReference type="Pfam" id="PF13472"/>
    </source>
</evidence>
<dbReference type="Proteomes" id="UP000630353">
    <property type="component" value="Unassembled WGS sequence"/>
</dbReference>
<sequence length="216" mass="22538">MAGPIKALAVLVLLLGLAVPHTGRAADPITILGFGDSLMAGYGLGRASSFPAQLQAALTQRGHAVRLVNAGVSGDTSAGGKARLAWSLAENPDAVIIELGANDGLRGLAVEELRSNLDAMLGELDRRGIPTLLAGMRAPPNMGRDYGRAFRQVYADLARKYDVEFYPFFLDGVAANASLNQGDGIHPTAEGVGVIVEGILPTVEALIERVRAKRGG</sequence>
<reference evidence="3" key="2">
    <citation type="submission" date="2020-09" db="EMBL/GenBank/DDBJ databases">
        <authorList>
            <person name="Sun Q."/>
            <person name="Kim S."/>
        </authorList>
    </citation>
    <scope>NUCLEOTIDE SEQUENCE</scope>
    <source>
        <strain evidence="3">KCTC 42651</strain>
    </source>
</reference>
<dbReference type="RefSeq" id="WP_229837321.1">
    <property type="nucleotide sequence ID" value="NZ_BMZS01000008.1"/>
</dbReference>
<accession>A0A919CQK8</accession>
<feature type="domain" description="SGNH hydrolase-type esterase" evidence="2">
    <location>
        <begin position="34"/>
        <end position="191"/>
    </location>
</feature>
<evidence type="ECO:0000313" key="4">
    <source>
        <dbReference type="Proteomes" id="UP000630353"/>
    </source>
</evidence>
<gene>
    <name evidence="3" type="ORF">GCM10017083_34370</name>
</gene>
<organism evidence="3 4">
    <name type="scientific">Thalassobaculum fulvum</name>
    <dbReference type="NCBI Taxonomy" id="1633335"/>
    <lineage>
        <taxon>Bacteria</taxon>
        <taxon>Pseudomonadati</taxon>
        <taxon>Pseudomonadota</taxon>
        <taxon>Alphaproteobacteria</taxon>
        <taxon>Rhodospirillales</taxon>
        <taxon>Thalassobaculaceae</taxon>
        <taxon>Thalassobaculum</taxon>
    </lineage>
</organism>
<feature type="chain" id="PRO_5038069153" evidence="1">
    <location>
        <begin position="26"/>
        <end position="216"/>
    </location>
</feature>
<dbReference type="InterPro" id="IPR013830">
    <property type="entry name" value="SGNH_hydro"/>
</dbReference>
<name>A0A919CQK8_9PROT</name>
<dbReference type="Gene3D" id="3.40.50.1110">
    <property type="entry name" value="SGNH hydrolase"/>
    <property type="match status" value="1"/>
</dbReference>
<dbReference type="PANTHER" id="PTHR30383:SF24">
    <property type="entry name" value="THIOESTERASE 1_PROTEASE 1_LYSOPHOSPHOLIPASE L1"/>
    <property type="match status" value="1"/>
</dbReference>
<evidence type="ECO:0000256" key="1">
    <source>
        <dbReference type="SAM" id="SignalP"/>
    </source>
</evidence>
<feature type="signal peptide" evidence="1">
    <location>
        <begin position="1"/>
        <end position="25"/>
    </location>
</feature>
<dbReference type="GO" id="GO:0004622">
    <property type="term" value="F:phosphatidylcholine lysophospholipase activity"/>
    <property type="evidence" value="ECO:0007669"/>
    <property type="project" value="TreeGrafter"/>
</dbReference>
<keyword evidence="4" id="KW-1185">Reference proteome</keyword>
<dbReference type="InterPro" id="IPR036514">
    <property type="entry name" value="SGNH_hydro_sf"/>
</dbReference>
<dbReference type="AlphaFoldDB" id="A0A919CQK8"/>
<proteinExistence type="predicted"/>
<dbReference type="Pfam" id="PF13472">
    <property type="entry name" value="Lipase_GDSL_2"/>
    <property type="match status" value="1"/>
</dbReference>
<protein>
    <submittedName>
        <fullName evidence="3">Arylesterase</fullName>
    </submittedName>
</protein>
<comment type="caution">
    <text evidence="3">The sequence shown here is derived from an EMBL/GenBank/DDBJ whole genome shotgun (WGS) entry which is preliminary data.</text>
</comment>
<dbReference type="PANTHER" id="PTHR30383">
    <property type="entry name" value="THIOESTERASE 1/PROTEASE 1/LYSOPHOSPHOLIPASE L1"/>
    <property type="match status" value="1"/>
</dbReference>
<reference evidence="3" key="1">
    <citation type="journal article" date="2014" name="Int. J. Syst. Evol. Microbiol.">
        <title>Complete genome sequence of Corynebacterium casei LMG S-19264T (=DSM 44701T), isolated from a smear-ripened cheese.</title>
        <authorList>
            <consortium name="US DOE Joint Genome Institute (JGI-PGF)"/>
            <person name="Walter F."/>
            <person name="Albersmeier A."/>
            <person name="Kalinowski J."/>
            <person name="Ruckert C."/>
        </authorList>
    </citation>
    <scope>NUCLEOTIDE SEQUENCE</scope>
    <source>
        <strain evidence="3">KCTC 42651</strain>
    </source>
</reference>